<name>A0ABQ4TSR7_9HYPH</name>
<proteinExistence type="predicted"/>
<dbReference type="EMBL" id="BPRB01000028">
    <property type="protein sequence ID" value="GJE58364.1"/>
    <property type="molecule type" value="Genomic_DNA"/>
</dbReference>
<comment type="caution">
    <text evidence="1">The sequence shown here is derived from an EMBL/GenBank/DDBJ whole genome shotgun (WGS) entry which is preliminary data.</text>
</comment>
<reference evidence="1" key="2">
    <citation type="submission" date="2021-08" db="EMBL/GenBank/DDBJ databases">
        <authorList>
            <person name="Tani A."/>
            <person name="Ola A."/>
            <person name="Ogura Y."/>
            <person name="Katsura K."/>
            <person name="Hayashi T."/>
        </authorList>
    </citation>
    <scope>NUCLEOTIDE SEQUENCE</scope>
    <source>
        <strain evidence="1">DSM 23632</strain>
    </source>
</reference>
<keyword evidence="2" id="KW-1185">Reference proteome</keyword>
<gene>
    <name evidence="1" type="ORF">MPOCJGCO_0443</name>
</gene>
<accession>A0ABQ4TSR7</accession>
<sequence length="111" mass="12274">MGDAMLTTLTGCIRAEFERLGDVGGPPWQSFFLRKSVYEAAPENRPVPDGLSRRYIETATGMNEAENARRAVERAREASGLLVSLELLLQAETARALLNEHDLLERTRTAG</sequence>
<evidence type="ECO:0000313" key="1">
    <source>
        <dbReference type="EMBL" id="GJE58364.1"/>
    </source>
</evidence>
<reference evidence="1" key="1">
    <citation type="journal article" date="2021" name="Front. Microbiol.">
        <title>Comprehensive Comparative Genomics and Phenotyping of Methylobacterium Species.</title>
        <authorList>
            <person name="Alessa O."/>
            <person name="Ogura Y."/>
            <person name="Fujitani Y."/>
            <person name="Takami H."/>
            <person name="Hayashi T."/>
            <person name="Sahin N."/>
            <person name="Tani A."/>
        </authorList>
    </citation>
    <scope>NUCLEOTIDE SEQUENCE</scope>
    <source>
        <strain evidence="1">DSM 23632</strain>
    </source>
</reference>
<organism evidence="1 2">
    <name type="scientific">Methylobacterium trifolii</name>
    <dbReference type="NCBI Taxonomy" id="1003092"/>
    <lineage>
        <taxon>Bacteria</taxon>
        <taxon>Pseudomonadati</taxon>
        <taxon>Pseudomonadota</taxon>
        <taxon>Alphaproteobacteria</taxon>
        <taxon>Hyphomicrobiales</taxon>
        <taxon>Methylobacteriaceae</taxon>
        <taxon>Methylobacterium</taxon>
    </lineage>
</organism>
<protein>
    <submittedName>
        <fullName evidence="1">Uncharacterized protein</fullName>
    </submittedName>
</protein>
<evidence type="ECO:0000313" key="2">
    <source>
        <dbReference type="Proteomes" id="UP001055057"/>
    </source>
</evidence>
<dbReference type="Proteomes" id="UP001055057">
    <property type="component" value="Unassembled WGS sequence"/>
</dbReference>